<keyword evidence="4" id="KW-1185">Reference proteome</keyword>
<dbReference type="EMBL" id="JAZHOG010000012">
    <property type="protein sequence ID" value="MEJ8569226.1"/>
    <property type="molecule type" value="Genomic_DNA"/>
</dbReference>
<evidence type="ECO:0000256" key="2">
    <source>
        <dbReference type="SAM" id="SignalP"/>
    </source>
</evidence>
<keyword evidence="2" id="KW-0732">Signal</keyword>
<evidence type="ECO:0008006" key="5">
    <source>
        <dbReference type="Google" id="ProtNLM"/>
    </source>
</evidence>
<gene>
    <name evidence="3" type="ORF">V3330_16465</name>
</gene>
<dbReference type="AlphaFoldDB" id="A0AAW9RNX7"/>
<evidence type="ECO:0000313" key="4">
    <source>
        <dbReference type="Proteomes" id="UP001359886"/>
    </source>
</evidence>
<protein>
    <recommendedName>
        <fullName evidence="5">Cytochrome c domain-containing protein</fullName>
    </recommendedName>
</protein>
<name>A0AAW9RNX7_9GAMM</name>
<dbReference type="RefSeq" id="WP_354696551.1">
    <property type="nucleotide sequence ID" value="NZ_JAZHOG010000012.1"/>
</dbReference>
<feature type="chain" id="PRO_5044004432" description="Cytochrome c domain-containing protein" evidence="2">
    <location>
        <begin position="30"/>
        <end position="97"/>
    </location>
</feature>
<sequence length="97" mass="9786">MNLCRTGWSTLARIALLALLLAAQGAVLAHGVDHLDVSGDNLCAVCSASHVQGAATLDTGTVAATPTASDIKTASPQSGPVSSWTDRPHARAPPSTL</sequence>
<organism evidence="3 4">
    <name type="scientific">Elongatibacter sediminis</name>
    <dbReference type="NCBI Taxonomy" id="3119006"/>
    <lineage>
        <taxon>Bacteria</taxon>
        <taxon>Pseudomonadati</taxon>
        <taxon>Pseudomonadota</taxon>
        <taxon>Gammaproteobacteria</taxon>
        <taxon>Chromatiales</taxon>
        <taxon>Wenzhouxiangellaceae</taxon>
        <taxon>Elongatibacter</taxon>
    </lineage>
</organism>
<evidence type="ECO:0000256" key="1">
    <source>
        <dbReference type="SAM" id="MobiDB-lite"/>
    </source>
</evidence>
<feature type="compositionally biased region" description="Polar residues" evidence="1">
    <location>
        <begin position="66"/>
        <end position="85"/>
    </location>
</feature>
<proteinExistence type="predicted"/>
<feature type="signal peptide" evidence="2">
    <location>
        <begin position="1"/>
        <end position="29"/>
    </location>
</feature>
<feature type="region of interest" description="Disordered" evidence="1">
    <location>
        <begin position="66"/>
        <end position="97"/>
    </location>
</feature>
<dbReference type="Proteomes" id="UP001359886">
    <property type="component" value="Unassembled WGS sequence"/>
</dbReference>
<reference evidence="3 4" key="1">
    <citation type="submission" date="2024-02" db="EMBL/GenBank/DDBJ databases">
        <title>A novel Wenzhouxiangellaceae bacterium, isolated from coastal sediments.</title>
        <authorList>
            <person name="Du Z.-J."/>
            <person name="Ye Y.-Q."/>
            <person name="Zhang X.-Y."/>
        </authorList>
    </citation>
    <scope>NUCLEOTIDE SEQUENCE [LARGE SCALE GENOMIC DNA]</scope>
    <source>
        <strain evidence="3 4">CH-27</strain>
    </source>
</reference>
<comment type="caution">
    <text evidence="3">The sequence shown here is derived from an EMBL/GenBank/DDBJ whole genome shotgun (WGS) entry which is preliminary data.</text>
</comment>
<evidence type="ECO:0000313" key="3">
    <source>
        <dbReference type="EMBL" id="MEJ8569226.1"/>
    </source>
</evidence>
<accession>A0AAW9RNX7</accession>